<reference evidence="1 2" key="1">
    <citation type="submission" date="2015-11" db="EMBL/GenBank/DDBJ databases">
        <title>Genomic analysis of 38 Legionella species identifies large and diverse effector repertoires.</title>
        <authorList>
            <person name="Burstein D."/>
            <person name="Amaro F."/>
            <person name="Zusman T."/>
            <person name="Lifshitz Z."/>
            <person name="Cohen O."/>
            <person name="Gilbert J.A."/>
            <person name="Pupko T."/>
            <person name="Shuman H.A."/>
            <person name="Segal G."/>
        </authorList>
    </citation>
    <scope>NUCLEOTIDE SEQUENCE [LARGE SCALE GENOMIC DNA]</scope>
    <source>
        <strain evidence="1 2">ATCC 49180</strain>
    </source>
</reference>
<protein>
    <submittedName>
        <fullName evidence="1">Uncharacterized protein</fullName>
    </submittedName>
</protein>
<organism evidence="1 2">
    <name type="scientific">Legionella tucsonensis</name>
    <dbReference type="NCBI Taxonomy" id="40335"/>
    <lineage>
        <taxon>Bacteria</taxon>
        <taxon>Pseudomonadati</taxon>
        <taxon>Pseudomonadota</taxon>
        <taxon>Gammaproteobacteria</taxon>
        <taxon>Legionellales</taxon>
        <taxon>Legionellaceae</taxon>
        <taxon>Legionella</taxon>
    </lineage>
</organism>
<dbReference type="EMBL" id="LNZA01000012">
    <property type="protein sequence ID" value="KTD70794.1"/>
    <property type="molecule type" value="Genomic_DNA"/>
</dbReference>
<dbReference type="SUPFAM" id="SSF56925">
    <property type="entry name" value="OMPA-like"/>
    <property type="match status" value="1"/>
</dbReference>
<dbReference type="AlphaFoldDB" id="A0A0W0ZP38"/>
<comment type="caution">
    <text evidence="1">The sequence shown here is derived from an EMBL/GenBank/DDBJ whole genome shotgun (WGS) entry which is preliminary data.</text>
</comment>
<accession>A0A0W0ZP38</accession>
<keyword evidence="2" id="KW-1185">Reference proteome</keyword>
<gene>
    <name evidence="1" type="ORF">Ltuc_2805</name>
</gene>
<dbReference type="STRING" id="40335.Ltuc_2805"/>
<dbReference type="InterPro" id="IPR011250">
    <property type="entry name" value="OMP/PagP_B-barrel"/>
</dbReference>
<dbReference type="Proteomes" id="UP000054693">
    <property type="component" value="Unassembled WGS sequence"/>
</dbReference>
<dbReference type="RefSeq" id="WP_058522004.1">
    <property type="nucleotide sequence ID" value="NZ_CAAAIP010000004.1"/>
</dbReference>
<proteinExistence type="predicted"/>
<sequence>MNKYYISTIIAYILSLNAHAGLYSGLNLGINTVTVHKDLRYPLEEETPTSSSFNNAYTNFHGQLLAGYEYPFSTKFSTAIEGDADLFTGKSQYKINGWFFNENVVAEEKLEYGFSLFLLPAYQYNEAVRFFAGPGVSWSRFAVNMDNTAGNVGVSANFKQWLTGGGLKAGAITKLSNNLDLLLTYQFTQYNSTERTQIEPISGDTLQGHYKPNVNTVLIGIRINMPQKMAVTPIIK</sequence>
<dbReference type="OrthoDB" id="5649744at2"/>
<evidence type="ECO:0000313" key="1">
    <source>
        <dbReference type="EMBL" id="KTD70794.1"/>
    </source>
</evidence>
<dbReference type="PATRIC" id="fig|40335.7.peg.2998"/>
<evidence type="ECO:0000313" key="2">
    <source>
        <dbReference type="Proteomes" id="UP000054693"/>
    </source>
</evidence>
<name>A0A0W0ZP38_9GAMM</name>
<dbReference type="Gene3D" id="2.40.160.20">
    <property type="match status" value="1"/>
</dbReference>